<keyword evidence="3" id="KW-0560">Oxidoreductase</keyword>
<dbReference type="InterPro" id="IPR011251">
    <property type="entry name" value="Luciferase-like_dom"/>
</dbReference>
<evidence type="ECO:0000256" key="3">
    <source>
        <dbReference type="ARBA" id="ARBA00023002"/>
    </source>
</evidence>
<dbReference type="Gene3D" id="3.20.20.30">
    <property type="entry name" value="Luciferase-like domain"/>
    <property type="match status" value="1"/>
</dbReference>
<accession>A0A8J4EDQ0</accession>
<reference evidence="6" key="1">
    <citation type="submission" date="2021-01" db="EMBL/GenBank/DDBJ databases">
        <title>Whole genome shotgun sequence of Virgisporangium ochraceum NBRC 16418.</title>
        <authorList>
            <person name="Komaki H."/>
            <person name="Tamura T."/>
        </authorList>
    </citation>
    <scope>NUCLEOTIDE SEQUENCE</scope>
    <source>
        <strain evidence="6">NBRC 16418</strain>
    </source>
</reference>
<evidence type="ECO:0000313" key="7">
    <source>
        <dbReference type="Proteomes" id="UP000635606"/>
    </source>
</evidence>
<name>A0A8J4EDQ0_9ACTN</name>
<keyword evidence="2" id="KW-0288">FMN</keyword>
<dbReference type="InterPro" id="IPR036661">
    <property type="entry name" value="Luciferase-like_sf"/>
</dbReference>
<feature type="domain" description="Luciferase-like" evidence="5">
    <location>
        <begin position="15"/>
        <end position="251"/>
    </location>
</feature>
<evidence type="ECO:0000256" key="2">
    <source>
        <dbReference type="ARBA" id="ARBA00022643"/>
    </source>
</evidence>
<keyword evidence="4" id="KW-0503">Monooxygenase</keyword>
<dbReference type="RefSeq" id="WP_203930702.1">
    <property type="nucleotide sequence ID" value="NZ_BOPH01000082.1"/>
</dbReference>
<dbReference type="EMBL" id="BOPH01000082">
    <property type="protein sequence ID" value="GIJ70813.1"/>
    <property type="molecule type" value="Genomic_DNA"/>
</dbReference>
<sequence length="288" mass="31852">MRFGVSVPPFGPFADPVALADLAVSAEAAGWDGFLVWDHMVYDPSFHPIGDVWVGLAAVAVRTRRLTIGTMVTPLARRRPWKVARETVSLDRLSGGRLVLGVGLGDPVQWDYGWFGEETDARVRAERLDEALAVVTGLWTGEPFRFDGRHYRLAEVTFKPTPVQRPRIPIWVGGWWPNRPPLRRAARWDGMAPAKWGAPLRPDEVAEAVAYVATHREATTPFDVVVSGSTDPGPGDADRMAAYVEAGATWWLEDANPWRFGADPEAQWTDRDTTAVERRVAAGPPRHA</sequence>
<gene>
    <name evidence="6" type="ORF">Voc01_057300</name>
</gene>
<comment type="caution">
    <text evidence="6">The sequence shown here is derived from an EMBL/GenBank/DDBJ whole genome shotgun (WGS) entry which is preliminary data.</text>
</comment>
<evidence type="ECO:0000313" key="6">
    <source>
        <dbReference type="EMBL" id="GIJ70813.1"/>
    </source>
</evidence>
<dbReference type="GO" id="GO:0046306">
    <property type="term" value="P:alkanesulfonate catabolic process"/>
    <property type="evidence" value="ECO:0007669"/>
    <property type="project" value="TreeGrafter"/>
</dbReference>
<organism evidence="6 7">
    <name type="scientific">Virgisporangium ochraceum</name>
    <dbReference type="NCBI Taxonomy" id="65505"/>
    <lineage>
        <taxon>Bacteria</taxon>
        <taxon>Bacillati</taxon>
        <taxon>Actinomycetota</taxon>
        <taxon>Actinomycetes</taxon>
        <taxon>Micromonosporales</taxon>
        <taxon>Micromonosporaceae</taxon>
        <taxon>Virgisporangium</taxon>
    </lineage>
</organism>
<keyword evidence="1" id="KW-0285">Flavoprotein</keyword>
<dbReference type="Proteomes" id="UP000635606">
    <property type="component" value="Unassembled WGS sequence"/>
</dbReference>
<dbReference type="AlphaFoldDB" id="A0A8J4EDQ0"/>
<dbReference type="InterPro" id="IPR050172">
    <property type="entry name" value="SsuD_RutA_monooxygenase"/>
</dbReference>
<keyword evidence="7" id="KW-1185">Reference proteome</keyword>
<dbReference type="GO" id="GO:0008726">
    <property type="term" value="F:alkanesulfonate monooxygenase activity"/>
    <property type="evidence" value="ECO:0007669"/>
    <property type="project" value="TreeGrafter"/>
</dbReference>
<evidence type="ECO:0000259" key="5">
    <source>
        <dbReference type="Pfam" id="PF00296"/>
    </source>
</evidence>
<protein>
    <submittedName>
        <fullName evidence="6">Luciferase-like protein</fullName>
    </submittedName>
</protein>
<evidence type="ECO:0000256" key="4">
    <source>
        <dbReference type="ARBA" id="ARBA00023033"/>
    </source>
</evidence>
<dbReference type="PANTHER" id="PTHR42847:SF4">
    <property type="entry name" value="ALKANESULFONATE MONOOXYGENASE-RELATED"/>
    <property type="match status" value="1"/>
</dbReference>
<dbReference type="Pfam" id="PF00296">
    <property type="entry name" value="Bac_luciferase"/>
    <property type="match status" value="1"/>
</dbReference>
<dbReference type="SUPFAM" id="SSF51679">
    <property type="entry name" value="Bacterial luciferase-like"/>
    <property type="match status" value="1"/>
</dbReference>
<dbReference type="PANTHER" id="PTHR42847">
    <property type="entry name" value="ALKANESULFONATE MONOOXYGENASE"/>
    <property type="match status" value="1"/>
</dbReference>
<evidence type="ECO:0000256" key="1">
    <source>
        <dbReference type="ARBA" id="ARBA00022630"/>
    </source>
</evidence>
<proteinExistence type="predicted"/>